<evidence type="ECO:0000256" key="1">
    <source>
        <dbReference type="SAM" id="MobiDB-lite"/>
    </source>
</evidence>
<dbReference type="EMBL" id="JAINUG010000060">
    <property type="protein sequence ID" value="KAJ8403076.1"/>
    <property type="molecule type" value="Genomic_DNA"/>
</dbReference>
<feature type="region of interest" description="Disordered" evidence="1">
    <location>
        <begin position="1"/>
        <end position="332"/>
    </location>
</feature>
<name>A0AAD7WN25_9TELE</name>
<evidence type="ECO:0000313" key="2">
    <source>
        <dbReference type="EMBL" id="KAJ8403076.1"/>
    </source>
</evidence>
<feature type="compositionally biased region" description="Basic and acidic residues" evidence="1">
    <location>
        <begin position="107"/>
        <end position="116"/>
    </location>
</feature>
<proteinExistence type="predicted"/>
<feature type="compositionally biased region" description="Basic and acidic residues" evidence="1">
    <location>
        <begin position="86"/>
        <end position="95"/>
    </location>
</feature>
<dbReference type="AlphaFoldDB" id="A0AAD7WN25"/>
<protein>
    <submittedName>
        <fullName evidence="2">Uncharacterized protein</fullName>
    </submittedName>
</protein>
<feature type="compositionally biased region" description="Basic and acidic residues" evidence="1">
    <location>
        <begin position="267"/>
        <end position="299"/>
    </location>
</feature>
<sequence>MIRQKQKREILTKLGMARPEEPLTPRGKNTMTHLSGQNLRPVSKNGRDSKAPGRHLSPGRSEVTAAQLTAAGAPREGAARGDPPPEPERERENLPPRRPLRLAPLELPKEVKESQRRKIKGIQQEAMAATRKLDALGNGPRPRKARTDARRGPARSPGRSPRRPLREPAEREAPRPMKALLPVAQALANGIPCGDGGGVGREGARGQAALLSKPAVPPSADARAQPARTGEATAGDTGRRRLRLRRAQGLDDEDQNKSSVSTAGRLSSDEGKEGQAGKEKGQRAEKALREASHMLDKASRRNTRPLRHTGSLDLSGKAVGRAPVNDIHDAAF</sequence>
<feature type="compositionally biased region" description="Polar residues" evidence="1">
    <location>
        <begin position="27"/>
        <end position="40"/>
    </location>
</feature>
<evidence type="ECO:0000313" key="3">
    <source>
        <dbReference type="Proteomes" id="UP001221898"/>
    </source>
</evidence>
<gene>
    <name evidence="2" type="ORF">AAFF_G00359920</name>
</gene>
<keyword evidence="3" id="KW-1185">Reference proteome</keyword>
<organism evidence="2 3">
    <name type="scientific">Aldrovandia affinis</name>
    <dbReference type="NCBI Taxonomy" id="143900"/>
    <lineage>
        <taxon>Eukaryota</taxon>
        <taxon>Metazoa</taxon>
        <taxon>Chordata</taxon>
        <taxon>Craniata</taxon>
        <taxon>Vertebrata</taxon>
        <taxon>Euteleostomi</taxon>
        <taxon>Actinopterygii</taxon>
        <taxon>Neopterygii</taxon>
        <taxon>Teleostei</taxon>
        <taxon>Notacanthiformes</taxon>
        <taxon>Halosauridae</taxon>
        <taxon>Aldrovandia</taxon>
    </lineage>
</organism>
<accession>A0AAD7WN25</accession>
<reference evidence="2" key="1">
    <citation type="journal article" date="2023" name="Science">
        <title>Genome structures resolve the early diversification of teleost fishes.</title>
        <authorList>
            <person name="Parey E."/>
            <person name="Louis A."/>
            <person name="Montfort J."/>
            <person name="Bouchez O."/>
            <person name="Roques C."/>
            <person name="Iampietro C."/>
            <person name="Lluch J."/>
            <person name="Castinel A."/>
            <person name="Donnadieu C."/>
            <person name="Desvignes T."/>
            <person name="Floi Bucao C."/>
            <person name="Jouanno E."/>
            <person name="Wen M."/>
            <person name="Mejri S."/>
            <person name="Dirks R."/>
            <person name="Jansen H."/>
            <person name="Henkel C."/>
            <person name="Chen W.J."/>
            <person name="Zahm M."/>
            <person name="Cabau C."/>
            <person name="Klopp C."/>
            <person name="Thompson A.W."/>
            <person name="Robinson-Rechavi M."/>
            <person name="Braasch I."/>
            <person name="Lecointre G."/>
            <person name="Bobe J."/>
            <person name="Postlethwait J.H."/>
            <person name="Berthelot C."/>
            <person name="Roest Crollius H."/>
            <person name="Guiguen Y."/>
        </authorList>
    </citation>
    <scope>NUCLEOTIDE SEQUENCE</scope>
    <source>
        <strain evidence="2">NC1722</strain>
    </source>
</reference>
<dbReference type="Proteomes" id="UP001221898">
    <property type="component" value="Unassembled WGS sequence"/>
</dbReference>
<feature type="compositionally biased region" description="Basic and acidic residues" evidence="1">
    <location>
        <begin position="164"/>
        <end position="175"/>
    </location>
</feature>
<comment type="caution">
    <text evidence="2">The sequence shown here is derived from an EMBL/GenBank/DDBJ whole genome shotgun (WGS) entry which is preliminary data.</text>
</comment>